<reference evidence="5 6" key="1">
    <citation type="submission" date="2021-07" db="EMBL/GenBank/DDBJ databases">
        <authorList>
            <consortium name="Genoscope - CEA"/>
            <person name="William W."/>
        </authorList>
    </citation>
    <scope>NUCLEOTIDE SEQUENCE [LARGE SCALE GENOMIC DNA]</scope>
</reference>
<organism evidence="5 6">
    <name type="scientific">Brassica campestris</name>
    <name type="common">Field mustard</name>
    <dbReference type="NCBI Taxonomy" id="3711"/>
    <lineage>
        <taxon>Eukaryota</taxon>
        <taxon>Viridiplantae</taxon>
        <taxon>Streptophyta</taxon>
        <taxon>Embryophyta</taxon>
        <taxon>Tracheophyta</taxon>
        <taxon>Spermatophyta</taxon>
        <taxon>Magnoliopsida</taxon>
        <taxon>eudicotyledons</taxon>
        <taxon>Gunneridae</taxon>
        <taxon>Pentapetalae</taxon>
        <taxon>rosids</taxon>
        <taxon>malvids</taxon>
        <taxon>Brassicales</taxon>
        <taxon>Brassicaceae</taxon>
        <taxon>Brassiceae</taxon>
        <taxon>Brassica</taxon>
    </lineage>
</organism>
<dbReference type="Gramene" id="A08p30520.2_BraZ1">
    <property type="protein sequence ID" value="A08p30520.2_BraZ1.CDS"/>
    <property type="gene ID" value="A08g30520.2_BraZ1"/>
</dbReference>
<dbReference type="InterPro" id="IPR051761">
    <property type="entry name" value="MLP-like_ligand-binding"/>
</dbReference>
<protein>
    <recommendedName>
        <fullName evidence="4">Bet v I/Major latex protein domain-containing protein</fullName>
    </recommendedName>
</protein>
<feature type="non-terminal residue" evidence="5">
    <location>
        <position position="359"/>
    </location>
</feature>
<dbReference type="SUPFAM" id="SSF55961">
    <property type="entry name" value="Bet v1-like"/>
    <property type="match status" value="2"/>
</dbReference>
<evidence type="ECO:0000313" key="5">
    <source>
        <dbReference type="EMBL" id="CAG7899386.1"/>
    </source>
</evidence>
<dbReference type="Gene3D" id="3.30.530.20">
    <property type="match status" value="2"/>
</dbReference>
<feature type="region of interest" description="Disordered" evidence="2">
    <location>
        <begin position="339"/>
        <end position="359"/>
    </location>
</feature>
<dbReference type="InterPro" id="IPR023393">
    <property type="entry name" value="START-like_dom_sf"/>
</dbReference>
<dbReference type="InterPro" id="IPR040361">
    <property type="entry name" value="TPD1"/>
</dbReference>
<feature type="domain" description="Bet v I/Major latex protein" evidence="4">
    <location>
        <begin position="115"/>
        <end position="230"/>
    </location>
</feature>
<evidence type="ECO:0000256" key="3">
    <source>
        <dbReference type="SAM" id="SignalP"/>
    </source>
</evidence>
<proteinExistence type="predicted"/>
<evidence type="ECO:0000256" key="1">
    <source>
        <dbReference type="ARBA" id="ARBA00022729"/>
    </source>
</evidence>
<feature type="chain" id="PRO_5034894980" description="Bet v I/Major latex protein domain-containing protein" evidence="3">
    <location>
        <begin position="23"/>
        <end position="359"/>
    </location>
</feature>
<keyword evidence="1 3" id="KW-0732">Signal</keyword>
<feature type="compositionally biased region" description="Polar residues" evidence="2">
    <location>
        <begin position="339"/>
        <end position="349"/>
    </location>
</feature>
<dbReference type="GO" id="GO:0006952">
    <property type="term" value="P:defense response"/>
    <property type="evidence" value="ECO:0007669"/>
    <property type="project" value="InterPro"/>
</dbReference>
<dbReference type="Proteomes" id="UP000694005">
    <property type="component" value="Chromosome A08"/>
</dbReference>
<dbReference type="Pfam" id="PF24068">
    <property type="entry name" value="TPD1_C"/>
    <property type="match status" value="1"/>
</dbReference>
<dbReference type="EMBL" id="LS974624">
    <property type="protein sequence ID" value="CAG7899386.1"/>
    <property type="molecule type" value="Genomic_DNA"/>
</dbReference>
<name>A0A8D9HH65_BRACM</name>
<feature type="signal peptide" evidence="3">
    <location>
        <begin position="1"/>
        <end position="22"/>
    </location>
</feature>
<accession>A0A8D9HH65</accession>
<dbReference type="SMART" id="SM01037">
    <property type="entry name" value="Bet_v_1"/>
    <property type="match status" value="1"/>
</dbReference>
<evidence type="ECO:0000313" key="6">
    <source>
        <dbReference type="Proteomes" id="UP000694005"/>
    </source>
</evidence>
<evidence type="ECO:0000259" key="4">
    <source>
        <dbReference type="SMART" id="SM01037"/>
    </source>
</evidence>
<dbReference type="InterPro" id="IPR000916">
    <property type="entry name" value="Bet_v_I/MLP"/>
</dbReference>
<gene>
    <name evidence="5" type="ORF">BRAPAZ1V2_A08P30520.2</name>
</gene>
<sequence length="359" mass="41096">MIHSHFLLVNALNLFILVSCSSMKTLLCFIVVELMFQIESTDLEKRTVKMSIFWNHISTFFKKIEATVTVTPTVPSCLAWSVDFEKISYDIVDPMWIVSTLLEYIRSTDVYNLYELNHKVNFIDTEYTADECFKAFIGAVKDDAVVEIEAEDWDNRTTTISVRSSNLLLTKYKKLKVTTTITPKEDYNKGSHVKWTIDAEKISGHIQDPDLFIDTAFSIFEDIRYKLPNKYVKSQELQLGIGPATFALEIELRKKTFESQGVCLCRFREIQIGTVRTRREFAGQPLWKVIVINTGTCRHKHVTLSCSGFNFSCETCQVMMLHPQRNTCLLIKRKASQQEPPLTSSTPASLTFPGPTVPR</sequence>
<evidence type="ECO:0000256" key="2">
    <source>
        <dbReference type="SAM" id="MobiDB-lite"/>
    </source>
</evidence>
<dbReference type="PANTHER" id="PTHR31907">
    <property type="entry name" value="MLP-LIKE PROTEIN 423"/>
    <property type="match status" value="1"/>
</dbReference>
<dbReference type="AlphaFoldDB" id="A0A8D9HH65"/>